<dbReference type="Gene3D" id="3.20.20.70">
    <property type="entry name" value="Aldolase class I"/>
    <property type="match status" value="1"/>
</dbReference>
<keyword evidence="4" id="KW-0411">Iron-sulfur</keyword>
<dbReference type="InterPro" id="IPR013785">
    <property type="entry name" value="Aldolase_TIM"/>
</dbReference>
<reference evidence="7" key="1">
    <citation type="submission" date="2017-09" db="EMBL/GenBank/DDBJ databases">
        <title>Depth-based differentiation of microbial function through sediment-hosted aquifers and enrichment of novel symbionts in the deep terrestrial subsurface.</title>
        <authorList>
            <person name="Probst A.J."/>
            <person name="Ladd B."/>
            <person name="Jarett J.K."/>
            <person name="Geller-Mcgrath D.E."/>
            <person name="Sieber C.M.K."/>
            <person name="Emerson J.B."/>
            <person name="Anantharaman K."/>
            <person name="Thomas B.C."/>
            <person name="Malmstrom R."/>
            <person name="Stieglmeier M."/>
            <person name="Klingl A."/>
            <person name="Woyke T."/>
            <person name="Ryan C.M."/>
            <person name="Banfield J.F."/>
        </authorList>
    </citation>
    <scope>NUCLEOTIDE SEQUENCE [LARGE SCALE GENOMIC DNA]</scope>
</reference>
<dbReference type="SUPFAM" id="SSF102114">
    <property type="entry name" value="Radical SAM enzymes"/>
    <property type="match status" value="1"/>
</dbReference>
<dbReference type="GO" id="GO:0046872">
    <property type="term" value="F:metal ion binding"/>
    <property type="evidence" value="ECO:0007669"/>
    <property type="project" value="UniProtKB-KW"/>
</dbReference>
<dbReference type="PANTHER" id="PTHR11228">
    <property type="entry name" value="RADICAL SAM DOMAIN PROTEIN"/>
    <property type="match status" value="1"/>
</dbReference>
<comment type="caution">
    <text evidence="6">The sequence shown here is derived from an EMBL/GenBank/DDBJ whole genome shotgun (WGS) entry which is preliminary data.</text>
</comment>
<evidence type="ECO:0000256" key="3">
    <source>
        <dbReference type="ARBA" id="ARBA00023004"/>
    </source>
</evidence>
<dbReference type="SFLD" id="SFLDG01386">
    <property type="entry name" value="main_SPASM_domain-containing"/>
    <property type="match status" value="1"/>
</dbReference>
<evidence type="ECO:0000256" key="2">
    <source>
        <dbReference type="ARBA" id="ARBA00022723"/>
    </source>
</evidence>
<dbReference type="PANTHER" id="PTHR11228:SF7">
    <property type="entry name" value="PQQA PEPTIDE CYCLASE"/>
    <property type="match status" value="1"/>
</dbReference>
<gene>
    <name evidence="6" type="ORF">COT52_03120</name>
</gene>
<evidence type="ECO:0000313" key="7">
    <source>
        <dbReference type="Proteomes" id="UP000231414"/>
    </source>
</evidence>
<dbReference type="InterPro" id="IPR023885">
    <property type="entry name" value="4Fe4S-binding_SPASM_dom"/>
</dbReference>
<keyword evidence="3" id="KW-0408">Iron</keyword>
<evidence type="ECO:0000313" key="6">
    <source>
        <dbReference type="EMBL" id="PIS20562.1"/>
    </source>
</evidence>
<keyword evidence="1" id="KW-0949">S-adenosyl-L-methionine</keyword>
<dbReference type="CDD" id="cd01335">
    <property type="entry name" value="Radical_SAM"/>
    <property type="match status" value="1"/>
</dbReference>
<evidence type="ECO:0000256" key="4">
    <source>
        <dbReference type="ARBA" id="ARBA00023014"/>
    </source>
</evidence>
<dbReference type="NCBIfam" id="TIGR04085">
    <property type="entry name" value="rSAM_more_4Fe4S"/>
    <property type="match status" value="1"/>
</dbReference>
<keyword evidence="2" id="KW-0479">Metal-binding</keyword>
<dbReference type="Proteomes" id="UP000231414">
    <property type="component" value="Unassembled WGS sequence"/>
</dbReference>
<accession>A0A2H0X6M3</accession>
<feature type="domain" description="Radical SAM core" evidence="5">
    <location>
        <begin position="6"/>
        <end position="220"/>
    </location>
</feature>
<dbReference type="Pfam" id="PF13186">
    <property type="entry name" value="SPASM"/>
    <property type="match status" value="1"/>
</dbReference>
<dbReference type="PROSITE" id="PS51918">
    <property type="entry name" value="RADICAL_SAM"/>
    <property type="match status" value="1"/>
</dbReference>
<dbReference type="GO" id="GO:0051536">
    <property type="term" value="F:iron-sulfur cluster binding"/>
    <property type="evidence" value="ECO:0007669"/>
    <property type="project" value="UniProtKB-KW"/>
</dbReference>
<dbReference type="Pfam" id="PF04055">
    <property type="entry name" value="Radical_SAM"/>
    <property type="match status" value="1"/>
</dbReference>
<name>A0A2H0X6M3_UNCKA</name>
<dbReference type="InterPro" id="IPR058240">
    <property type="entry name" value="rSAM_sf"/>
</dbReference>
<dbReference type="InterPro" id="IPR007197">
    <property type="entry name" value="rSAM"/>
</dbReference>
<dbReference type="InterPro" id="IPR050377">
    <property type="entry name" value="Radical_SAM_PqqE_MftC-like"/>
</dbReference>
<dbReference type="SFLD" id="SFLDS00029">
    <property type="entry name" value="Radical_SAM"/>
    <property type="match status" value="1"/>
</dbReference>
<organism evidence="6 7">
    <name type="scientific">candidate division WWE3 bacterium CG08_land_8_20_14_0_20_43_13</name>
    <dbReference type="NCBI Taxonomy" id="1975087"/>
    <lineage>
        <taxon>Bacteria</taxon>
        <taxon>Katanobacteria</taxon>
    </lineage>
</organism>
<sequence>MKYRTLSAPVSVQIEVTELCDNCCRHCYNSFRHHDCPLKTLSFDEIGILVEQLASAKVLRVGITGGEPLLVWNRTKYLIERLRTKGIYVSINTNLTHFTQEIGEELLRLSVKGILTSLISADRQLHDWVTQNEGSWEKTIAGIKLAVNMGFRVSLNMVLTQWNFEHLEQTGDLAGQLGVAKFGATRACEPCSMSCDISPYVITIDQLRHSLRVLYELKERWEYKVDVFEHYPWCALQDVGNYQYLSRRSCTAGLTSATVGADGQIRPCGHAPSTYGNVLTEGLQTCWLRMEEWRNRSYPKVCQNCKYLGKCSGGCRVDAANSKEGKDRHCEGEVAVISTPVKKQGKVDTSGSFVFANEVIFREEAFGGLVGVGYGGYSLLGHETFQLLRELANSSFTIDTLISEYGVKAEEARSFLAKLLTQKIIKRRENHGT</sequence>
<dbReference type="SFLD" id="SFLDG01067">
    <property type="entry name" value="SPASM/twitch_domain_containing"/>
    <property type="match status" value="1"/>
</dbReference>
<protein>
    <recommendedName>
        <fullName evidence="5">Radical SAM core domain-containing protein</fullName>
    </recommendedName>
</protein>
<proteinExistence type="predicted"/>
<evidence type="ECO:0000256" key="1">
    <source>
        <dbReference type="ARBA" id="ARBA00022691"/>
    </source>
</evidence>
<evidence type="ECO:0000259" key="5">
    <source>
        <dbReference type="PROSITE" id="PS51918"/>
    </source>
</evidence>
<dbReference type="EMBL" id="PEYW01000046">
    <property type="protein sequence ID" value="PIS20562.1"/>
    <property type="molecule type" value="Genomic_DNA"/>
</dbReference>
<dbReference type="GO" id="GO:0003824">
    <property type="term" value="F:catalytic activity"/>
    <property type="evidence" value="ECO:0007669"/>
    <property type="project" value="InterPro"/>
</dbReference>
<dbReference type="AlphaFoldDB" id="A0A2H0X6M3"/>